<organism evidence="2 3">
    <name type="scientific">Croceitalea dokdonensis DOKDO 023</name>
    <dbReference type="NCBI Taxonomy" id="1300341"/>
    <lineage>
        <taxon>Bacteria</taxon>
        <taxon>Pseudomonadati</taxon>
        <taxon>Bacteroidota</taxon>
        <taxon>Flavobacteriia</taxon>
        <taxon>Flavobacteriales</taxon>
        <taxon>Flavobacteriaceae</taxon>
        <taxon>Croceitalea</taxon>
    </lineage>
</organism>
<evidence type="ECO:0008006" key="4">
    <source>
        <dbReference type="Google" id="ProtNLM"/>
    </source>
</evidence>
<dbReference type="EMBL" id="LDJX01000004">
    <property type="protein sequence ID" value="KPM31631.1"/>
    <property type="molecule type" value="Genomic_DNA"/>
</dbReference>
<feature type="signal peptide" evidence="1">
    <location>
        <begin position="1"/>
        <end position="21"/>
    </location>
</feature>
<keyword evidence="1" id="KW-0732">Signal</keyword>
<sequence>MRKISLTVMAIALLSVSTLSANPVTEVKNPASELSTQIQSLLKENTFRVNTDMIANVRFTINNKGEIVVLSVETENLALEGFVKNRLNYKKADVANVKPGKVYTVPVRIKA</sequence>
<keyword evidence="3" id="KW-1185">Reference proteome</keyword>
<gene>
    <name evidence="2" type="ORF">I595_2125</name>
</gene>
<accession>A0A0P7AIL9</accession>
<dbReference type="OrthoDB" id="1376285at2"/>
<protein>
    <recommendedName>
        <fullName evidence="4">TonB family protein</fullName>
    </recommendedName>
</protein>
<dbReference type="Proteomes" id="UP000050280">
    <property type="component" value="Unassembled WGS sequence"/>
</dbReference>
<comment type="caution">
    <text evidence="2">The sequence shown here is derived from an EMBL/GenBank/DDBJ whole genome shotgun (WGS) entry which is preliminary data.</text>
</comment>
<name>A0A0P7AIL9_9FLAO</name>
<evidence type="ECO:0000313" key="3">
    <source>
        <dbReference type="Proteomes" id="UP000050280"/>
    </source>
</evidence>
<dbReference type="AlphaFoldDB" id="A0A0P7AIL9"/>
<evidence type="ECO:0000256" key="1">
    <source>
        <dbReference type="SAM" id="SignalP"/>
    </source>
</evidence>
<dbReference type="STRING" id="1300341.I595_2125"/>
<dbReference type="RefSeq" id="WP_054559226.1">
    <property type="nucleotide sequence ID" value="NZ_LDJX01000004.1"/>
</dbReference>
<reference evidence="2 3" key="1">
    <citation type="submission" date="2015-09" db="EMBL/GenBank/DDBJ databases">
        <title>Genome sequence of the marine flavobacterium Croceitalea dokdonensis DOKDO 023 that contains proton- and sodium-pumping rhodopsins.</title>
        <authorList>
            <person name="Kwon S.-K."/>
            <person name="Lee H.K."/>
            <person name="Kwak M.-J."/>
            <person name="Kim J.F."/>
        </authorList>
    </citation>
    <scope>NUCLEOTIDE SEQUENCE [LARGE SCALE GENOMIC DNA]</scope>
    <source>
        <strain evidence="2 3">DOKDO 023</strain>
    </source>
</reference>
<proteinExistence type="predicted"/>
<evidence type="ECO:0000313" key="2">
    <source>
        <dbReference type="EMBL" id="KPM31631.1"/>
    </source>
</evidence>
<feature type="chain" id="PRO_5006134874" description="TonB family protein" evidence="1">
    <location>
        <begin position="22"/>
        <end position="111"/>
    </location>
</feature>